<evidence type="ECO:0000313" key="4">
    <source>
        <dbReference type="Proteomes" id="UP000279995"/>
    </source>
</evidence>
<dbReference type="InterPro" id="IPR025924">
    <property type="entry name" value="YHYH_dom"/>
</dbReference>
<sequence>MHLKHINNSFKTFILFAQFIAILKPTYINRFGVSMRTIKRSRLKAPSVNTTKTKLAFFLLSATVLLTACGEQIKSESTPASPEAKSAKNTLINTDEFNIKAMVKLPQTVECTLENGLQTQCAQVVLKYQPDNIEVGPFCPETLDDVGGIWDWDGTDAGLYRLDKAFLTMLNEQGFTFYDEDGKVHIVDNATIRPTVDHACINVSVDKSVEITALLPLHPVMSEQSTALGTVSKVGIALAGVPIFSDAPSVQHTGHLPALDTCAGHIDPGGWYHYHGTSSDIDSVYKHEHVNANCNNLAQKPSALFGYGFDGYPIYGSQEIDGTSPTELDSCNGHTGPAGESGIVTYHYHASNTFPNLPKCLKGVVAQNNFTTTAQAGVGAKPPEGTKITRHEPPGGGGPKAGGPNGGMSPPGFAEAANKLGVSEKVLMQAMQKAGGPNADLTVVAKALNVTPEQLKAALPEKPKR</sequence>
<gene>
    <name evidence="3" type="ORF">D9T18_13035</name>
</gene>
<name>A0AAD0U2K2_9GAMM</name>
<dbReference type="EMBL" id="CP033065">
    <property type="protein sequence ID" value="AYM87542.1"/>
    <property type="molecule type" value="Genomic_DNA"/>
</dbReference>
<reference evidence="3 4" key="1">
    <citation type="submission" date="2018-10" db="EMBL/GenBank/DDBJ databases">
        <title>Complete Genome Sequence and Transcriptomic Profiles of a Marine Bacterium, Pseudoalteromonas agarivorans Hao 2018.</title>
        <authorList>
            <person name="Hao L."/>
        </authorList>
    </citation>
    <scope>NUCLEOTIDE SEQUENCE [LARGE SCALE GENOMIC DNA]</scope>
    <source>
        <strain evidence="3 4">Hao 2018</strain>
    </source>
</reference>
<accession>A0AAD0U2K2</accession>
<dbReference type="Proteomes" id="UP000279995">
    <property type="component" value="Chromosome I"/>
</dbReference>
<evidence type="ECO:0000313" key="3">
    <source>
        <dbReference type="EMBL" id="AYM87542.1"/>
    </source>
</evidence>
<evidence type="ECO:0000256" key="1">
    <source>
        <dbReference type="SAM" id="MobiDB-lite"/>
    </source>
</evidence>
<feature type="domain" description="YHYH" evidence="2">
    <location>
        <begin position="215"/>
        <end position="318"/>
    </location>
</feature>
<proteinExistence type="predicted"/>
<feature type="compositionally biased region" description="Gly residues" evidence="1">
    <location>
        <begin position="394"/>
        <end position="406"/>
    </location>
</feature>
<evidence type="ECO:0000259" key="2">
    <source>
        <dbReference type="Pfam" id="PF14240"/>
    </source>
</evidence>
<dbReference type="AlphaFoldDB" id="A0AAD0U2K2"/>
<protein>
    <submittedName>
        <fullName evidence="3">YHYH protein</fullName>
    </submittedName>
</protein>
<dbReference type="Pfam" id="PF14240">
    <property type="entry name" value="YHYH"/>
    <property type="match status" value="1"/>
</dbReference>
<feature type="region of interest" description="Disordered" evidence="1">
    <location>
        <begin position="375"/>
        <end position="415"/>
    </location>
</feature>
<organism evidence="3 4">
    <name type="scientific">Pseudoalteromonas agarivorans</name>
    <dbReference type="NCBI Taxonomy" id="176102"/>
    <lineage>
        <taxon>Bacteria</taxon>
        <taxon>Pseudomonadati</taxon>
        <taxon>Pseudomonadota</taxon>
        <taxon>Gammaproteobacteria</taxon>
        <taxon>Alteromonadales</taxon>
        <taxon>Pseudoalteromonadaceae</taxon>
        <taxon>Pseudoalteromonas</taxon>
    </lineage>
</organism>